<reference evidence="4" key="1">
    <citation type="submission" date="2017-02" db="UniProtKB">
        <authorList>
            <consortium name="WormBaseParasite"/>
        </authorList>
    </citation>
    <scope>IDENTIFICATION</scope>
</reference>
<gene>
    <name evidence="2" type="ORF">TCLT_LOCUS3041</name>
</gene>
<evidence type="ECO:0000313" key="3">
    <source>
        <dbReference type="Proteomes" id="UP000276776"/>
    </source>
</evidence>
<protein>
    <submittedName>
        <fullName evidence="4">ZM domain-containing protein</fullName>
    </submittedName>
</protein>
<feature type="compositionally biased region" description="Low complexity" evidence="1">
    <location>
        <begin position="462"/>
        <end position="481"/>
    </location>
</feature>
<feature type="compositionally biased region" description="Polar residues" evidence="1">
    <location>
        <begin position="50"/>
        <end position="59"/>
    </location>
</feature>
<sequence>MRLYHRQSSKSVNCVLWLLLKDNEKRSESLSILDQIHQLIQLANTLNKNSSKLQNPTSLNKRRSLSCSDSDDVQTDLREAFQSKKKSLQPKNISLSSKSSSGVSSVDLIKNFEKVEKWRKNSSKFLKMHGKDDISESEDSSNSAFEEHKLRNVKNWSSNESLPEVCNTFTNQESPARDLSSKQDTTDDLSSTKLYQNSNSHSIRILENEDMTMHESLDRTSDVKIKMENGQFMEPRSSLELGSKPKKTKIFCSKTMLPFSGDQKNQKNQKQQYLQSHTDNSSKYEEQIEKLGTMVYQKSIPRYQIMTDNKAEMICKKYRDHSGDTRTYTNEQRVDVIRNAINDDYNSKSDTTGRSHEINYAVEKNPRNMTERRTEEDPRDVAERRACPSVSNNVEKTRMPFSGSSDSICMENYQKYYVQDTDGFQLKISGTSQYSPVPSTTKTKKNNLKSMFILPVKMVKNVSKSSNSAQKSSYKSKSSQNLAPDQMRREEMNTSKEYSDIIHKGSIVHAIPIVKQNQPPTLLTSTPKKISTKQSTQEKDHHRSDIFMNPIYSDSGARITGFRHPVMPVQYWHQQVFNRRSHYIAPDVASYHSNKMMSLHPLNPENNRYSRKAIRRFY</sequence>
<feature type="compositionally biased region" description="Polar residues" evidence="1">
    <location>
        <begin position="518"/>
        <end position="535"/>
    </location>
</feature>
<feature type="region of interest" description="Disordered" evidence="1">
    <location>
        <begin position="50"/>
        <end position="71"/>
    </location>
</feature>
<dbReference type="WBParaSite" id="TCLT_0000304101-mRNA-1">
    <property type="protein sequence ID" value="TCLT_0000304101-mRNA-1"/>
    <property type="gene ID" value="TCLT_0000304101"/>
</dbReference>
<name>A0A0N5CS40_THECL</name>
<evidence type="ECO:0000256" key="1">
    <source>
        <dbReference type="SAM" id="MobiDB-lite"/>
    </source>
</evidence>
<evidence type="ECO:0000313" key="4">
    <source>
        <dbReference type="WBParaSite" id="TCLT_0000304101-mRNA-1"/>
    </source>
</evidence>
<dbReference type="AlphaFoldDB" id="A0A0N5CS40"/>
<organism evidence="4">
    <name type="scientific">Thelazia callipaeda</name>
    <name type="common">Oriental eyeworm</name>
    <name type="synonym">Parasitic nematode</name>
    <dbReference type="NCBI Taxonomy" id="103827"/>
    <lineage>
        <taxon>Eukaryota</taxon>
        <taxon>Metazoa</taxon>
        <taxon>Ecdysozoa</taxon>
        <taxon>Nematoda</taxon>
        <taxon>Chromadorea</taxon>
        <taxon>Rhabditida</taxon>
        <taxon>Spirurina</taxon>
        <taxon>Spiruromorpha</taxon>
        <taxon>Thelazioidea</taxon>
        <taxon>Thelaziidae</taxon>
        <taxon>Thelazia</taxon>
    </lineage>
</organism>
<feature type="region of interest" description="Disordered" evidence="1">
    <location>
        <begin position="260"/>
        <end position="281"/>
    </location>
</feature>
<proteinExistence type="predicted"/>
<dbReference type="EMBL" id="UYYF01000915">
    <property type="protein sequence ID" value="VDM99306.1"/>
    <property type="molecule type" value="Genomic_DNA"/>
</dbReference>
<dbReference type="OrthoDB" id="5872138at2759"/>
<feature type="region of interest" description="Disordered" evidence="1">
    <location>
        <begin position="171"/>
        <end position="193"/>
    </location>
</feature>
<accession>A0A0N5CS40</accession>
<feature type="region of interest" description="Disordered" evidence="1">
    <location>
        <begin position="462"/>
        <end position="493"/>
    </location>
</feature>
<keyword evidence="3" id="KW-1185">Reference proteome</keyword>
<feature type="compositionally biased region" description="Basic and acidic residues" evidence="1">
    <location>
        <begin position="175"/>
        <end position="185"/>
    </location>
</feature>
<feature type="region of interest" description="Disordered" evidence="1">
    <location>
        <begin position="365"/>
        <end position="384"/>
    </location>
</feature>
<evidence type="ECO:0000313" key="2">
    <source>
        <dbReference type="EMBL" id="VDM99306.1"/>
    </source>
</evidence>
<feature type="region of interest" description="Disordered" evidence="1">
    <location>
        <begin position="518"/>
        <end position="541"/>
    </location>
</feature>
<reference evidence="2 3" key="2">
    <citation type="submission" date="2018-11" db="EMBL/GenBank/DDBJ databases">
        <authorList>
            <consortium name="Pathogen Informatics"/>
        </authorList>
    </citation>
    <scope>NUCLEOTIDE SEQUENCE [LARGE SCALE GENOMIC DNA]</scope>
</reference>
<dbReference type="Proteomes" id="UP000276776">
    <property type="component" value="Unassembled WGS sequence"/>
</dbReference>
<dbReference type="OMA" id="DMMESAT"/>